<dbReference type="PROSITE" id="PS50082">
    <property type="entry name" value="WD_REPEATS_2"/>
    <property type="match status" value="3"/>
</dbReference>
<dbReference type="PROSITE" id="PS50294">
    <property type="entry name" value="WD_REPEATS_REGION"/>
    <property type="match status" value="2"/>
</dbReference>
<keyword evidence="1 3" id="KW-0853">WD repeat</keyword>
<dbReference type="Gene3D" id="2.130.10.10">
    <property type="entry name" value="YVTN repeat-like/Quinoprotein amine dehydrogenase"/>
    <property type="match status" value="1"/>
</dbReference>
<feature type="repeat" description="WD" evidence="3">
    <location>
        <begin position="40"/>
        <end position="81"/>
    </location>
</feature>
<proteinExistence type="predicted"/>
<dbReference type="PRINTS" id="PR00320">
    <property type="entry name" value="GPROTEINBRPT"/>
</dbReference>
<reference evidence="4 5" key="1">
    <citation type="submission" date="2017-06" db="EMBL/GenBank/DDBJ databases">
        <title>Genome sequencing of cyanobaciteial culture collection at National Institute for Environmental Studies (NIES).</title>
        <authorList>
            <person name="Hirose Y."/>
            <person name="Shimura Y."/>
            <person name="Fujisawa T."/>
            <person name="Nakamura Y."/>
            <person name="Kawachi M."/>
        </authorList>
    </citation>
    <scope>NUCLEOTIDE SEQUENCE [LARGE SCALE GENOMIC DNA]</scope>
    <source>
        <strain evidence="4 5">NIES-267</strain>
    </source>
</reference>
<feature type="repeat" description="WD" evidence="3">
    <location>
        <begin position="138"/>
        <end position="179"/>
    </location>
</feature>
<dbReference type="InterPro" id="IPR050349">
    <property type="entry name" value="WD_LIS1/nudF_dynein_reg"/>
</dbReference>
<evidence type="ECO:0000313" key="4">
    <source>
        <dbReference type="EMBL" id="BAY82056.1"/>
    </source>
</evidence>
<dbReference type="InterPro" id="IPR015943">
    <property type="entry name" value="WD40/YVTN_repeat-like_dom_sf"/>
</dbReference>
<dbReference type="Pfam" id="PF00400">
    <property type="entry name" value="WD40"/>
    <property type="match status" value="3"/>
</dbReference>
<feature type="repeat" description="WD" evidence="3">
    <location>
        <begin position="81"/>
        <end position="123"/>
    </location>
</feature>
<dbReference type="InterPro" id="IPR001680">
    <property type="entry name" value="WD40_rpt"/>
</dbReference>
<dbReference type="OrthoDB" id="462017at2"/>
<dbReference type="AlphaFoldDB" id="A0A1Z4LLF3"/>
<dbReference type="InterPro" id="IPR020472">
    <property type="entry name" value="WD40_PAC1"/>
</dbReference>
<evidence type="ECO:0000256" key="2">
    <source>
        <dbReference type="ARBA" id="ARBA00022737"/>
    </source>
</evidence>
<dbReference type="PANTHER" id="PTHR44129">
    <property type="entry name" value="WD REPEAT-CONTAINING PROTEIN POP1"/>
    <property type="match status" value="1"/>
</dbReference>
<name>A0A1Z4LLF3_9CYAN</name>
<dbReference type="EMBL" id="AP018227">
    <property type="protein sequence ID" value="BAY82056.1"/>
    <property type="molecule type" value="Genomic_DNA"/>
</dbReference>
<evidence type="ECO:0000313" key="5">
    <source>
        <dbReference type="Proteomes" id="UP000218418"/>
    </source>
</evidence>
<sequence>MPGLLTRQYIVTTSSDNTARIWGSGGKSIVLPLGKSKSQDEGHQSRVVHAAFSPDSKFVVTASSDNTARVWETSSGKLEKILRRQSFVLDTAFHPKDGSKILTTSTDKIARLWDFKDEQLEKSENKDEQLRGELLQTFKGHRDQVTSGTFSPRDNKILTTSYDGTAKLWTLETVEELHKRGCNLLQDYFQNHPKGEQDRKGTGCSQQ</sequence>
<dbReference type="SMART" id="SM00320">
    <property type="entry name" value="WD40"/>
    <property type="match status" value="3"/>
</dbReference>
<keyword evidence="5" id="KW-1185">Reference proteome</keyword>
<evidence type="ECO:0000256" key="3">
    <source>
        <dbReference type="PROSITE-ProRule" id="PRU00221"/>
    </source>
</evidence>
<dbReference type="InterPro" id="IPR036322">
    <property type="entry name" value="WD40_repeat_dom_sf"/>
</dbReference>
<dbReference type="PROSITE" id="PS00678">
    <property type="entry name" value="WD_REPEATS_1"/>
    <property type="match status" value="2"/>
</dbReference>
<organism evidence="4 5">
    <name type="scientific">Calothrix parasitica NIES-267</name>
    <dbReference type="NCBI Taxonomy" id="1973488"/>
    <lineage>
        <taxon>Bacteria</taxon>
        <taxon>Bacillati</taxon>
        <taxon>Cyanobacteriota</taxon>
        <taxon>Cyanophyceae</taxon>
        <taxon>Nostocales</taxon>
        <taxon>Calotrichaceae</taxon>
        <taxon>Calothrix</taxon>
    </lineage>
</organism>
<dbReference type="InterPro" id="IPR019775">
    <property type="entry name" value="WD40_repeat_CS"/>
</dbReference>
<gene>
    <name evidence="4" type="ORF">NIES267_15340</name>
</gene>
<protein>
    <submittedName>
        <fullName evidence="4">WD-40 repeat protein</fullName>
    </submittedName>
</protein>
<evidence type="ECO:0000256" key="1">
    <source>
        <dbReference type="ARBA" id="ARBA00022574"/>
    </source>
</evidence>
<keyword evidence="2" id="KW-0677">Repeat</keyword>
<accession>A0A1Z4LLF3</accession>
<dbReference type="Proteomes" id="UP000218418">
    <property type="component" value="Chromosome"/>
</dbReference>
<dbReference type="SUPFAM" id="SSF50978">
    <property type="entry name" value="WD40 repeat-like"/>
    <property type="match status" value="1"/>
</dbReference>